<dbReference type="Gene3D" id="1.20.58.160">
    <property type="match status" value="1"/>
</dbReference>
<evidence type="ECO:0000256" key="4">
    <source>
        <dbReference type="ARBA" id="ARBA00023034"/>
    </source>
</evidence>
<dbReference type="GO" id="GO:0043328">
    <property type="term" value="P:protein transport to vacuole involved in ubiquitin-dependent protein catabolic process via the multivesicular body sorting pathway"/>
    <property type="evidence" value="ECO:0007669"/>
    <property type="project" value="TreeGrafter"/>
</dbReference>
<organism evidence="9 10">
    <name type="scientific">Moesziomyces aphidis</name>
    <name type="common">Pseudozyma aphidis</name>
    <dbReference type="NCBI Taxonomy" id="84754"/>
    <lineage>
        <taxon>Eukaryota</taxon>
        <taxon>Fungi</taxon>
        <taxon>Dikarya</taxon>
        <taxon>Basidiomycota</taxon>
        <taxon>Ustilaginomycotina</taxon>
        <taxon>Ustilaginomycetes</taxon>
        <taxon>Ustilaginales</taxon>
        <taxon>Ustilaginaceae</taxon>
        <taxon>Moesziomyces</taxon>
    </lineage>
</organism>
<dbReference type="SUPFAM" id="SSF89009">
    <property type="entry name" value="GAT-like domain"/>
    <property type="match status" value="1"/>
</dbReference>
<evidence type="ECO:0000259" key="8">
    <source>
        <dbReference type="PROSITE" id="PS50909"/>
    </source>
</evidence>
<evidence type="ECO:0000313" key="10">
    <source>
        <dbReference type="Proteomes" id="UP000019462"/>
    </source>
</evidence>
<dbReference type="InterPro" id="IPR052653">
    <property type="entry name" value="ARF-binding"/>
</dbReference>
<dbReference type="InterPro" id="IPR008942">
    <property type="entry name" value="ENTH_VHS"/>
</dbReference>
<gene>
    <name evidence="9" type="ORF">PaG_05088</name>
</gene>
<dbReference type="PANTHER" id="PTHR47180">
    <property type="entry name" value="ADP-RIBOSYLATION FACTOR-BINDING PROTEIN GGA1-RELATED"/>
    <property type="match status" value="1"/>
</dbReference>
<feature type="compositionally biased region" description="Basic and acidic residues" evidence="6">
    <location>
        <begin position="23"/>
        <end position="44"/>
    </location>
</feature>
<dbReference type="Gene3D" id="1.25.40.90">
    <property type="match status" value="1"/>
</dbReference>
<dbReference type="OrthoDB" id="2018246at2759"/>
<name>W3VK02_MOEAP</name>
<sequence>MGAPMRAARASSVLRVGSSEAWKGSREEARAGQLKARLEGENAKSTRLGLGVDKRSRAAQQPPAAQQHSSTAAQLASLFARQTAATLMYNHHSQGRYGSGSRSSGSASDSIAPQGALNALADWAARNLDPEMQTSPVSVYVERCCHPALGQPNLALNLELADYVNQKKANTPREAAFETVRKVNSRNPHVGMLGLALLDILVKNCGYPLHLQVATKEFLNEMVKRFPERPPPFPSPVQTKILELIHEWKLTLCVTSKHREDLVHIRDMHRLLTYKGYRFPNVDSRAASVMNSDNNLKSPEELEEEDRAAQGAKLQELIRRGTPKDLAQAQELMKIMSGAEPENKPDYTKQTRRELDKVQSRAILLNDMLNNAKPGEKFAQGDAYDQIAGHLRSVQPRIQKWIGDADEGDAAGSDNMDRLLLVNDLINQVVERYKQFTKGNYAAQAHIDPSIDPSKGGADAVPTAKISDLISFDDDAAQPAASASGAAASSNIMDDFASLTFDDAPASQPAASGSTAPTGLGGLPADLFANDSGSSTPRSATGSSNPASGLGNWGALQLPTTATSTSTSPRIPQSAPKAGSSLADLAMLTPSAPQPQQQQQQQAQPKPKSNDPFADLDAMFK</sequence>
<feature type="compositionally biased region" description="Polar residues" evidence="6">
    <location>
        <begin position="531"/>
        <end position="547"/>
    </location>
</feature>
<feature type="domain" description="GAT" evidence="8">
    <location>
        <begin position="307"/>
        <end position="438"/>
    </location>
</feature>
<dbReference type="HOGENOM" id="CLU_017092_1_0_1"/>
<comment type="subcellular location">
    <subcellularLocation>
        <location evidence="1">Golgi apparatus</location>
        <location evidence="1">trans-Golgi network</location>
    </subcellularLocation>
</comment>
<dbReference type="InterPro" id="IPR002014">
    <property type="entry name" value="VHS_dom"/>
</dbReference>
<feature type="region of interest" description="Disordered" evidence="6">
    <location>
        <begin position="1"/>
        <end position="72"/>
    </location>
</feature>
<evidence type="ECO:0000256" key="6">
    <source>
        <dbReference type="SAM" id="MobiDB-lite"/>
    </source>
</evidence>
<evidence type="ECO:0000259" key="7">
    <source>
        <dbReference type="PROSITE" id="PS50179"/>
    </source>
</evidence>
<evidence type="ECO:0000256" key="5">
    <source>
        <dbReference type="ARBA" id="ARBA00053552"/>
    </source>
</evidence>
<dbReference type="GO" id="GO:0005802">
    <property type="term" value="C:trans-Golgi network"/>
    <property type="evidence" value="ECO:0007669"/>
    <property type="project" value="TreeGrafter"/>
</dbReference>
<reference evidence="9 10" key="1">
    <citation type="journal article" date="2014" name="Genome Announc.">
        <title>Genome sequence of the basidiomycetous fungus Pseudozyma aphidis DSM70725, an efficient producer of biosurfactant mannosylerythritol lipids.</title>
        <authorList>
            <person name="Lorenz S."/>
            <person name="Guenther M."/>
            <person name="Grumaz C."/>
            <person name="Rupp S."/>
            <person name="Zibek S."/>
            <person name="Sohn K."/>
        </authorList>
    </citation>
    <scope>NUCLEOTIDE SEQUENCE [LARGE SCALE GENOMIC DNA]</scope>
    <source>
        <strain evidence="10">ATCC 32657 / CBS 517.83 / DSM 70725 / JCM 10318 / NBRC 10182 / NRRL Y-7954 / St-0401</strain>
    </source>
</reference>
<protein>
    <recommendedName>
        <fullName evidence="11">VHS domain-containing protein</fullName>
    </recommendedName>
</protein>
<dbReference type="Pfam" id="PF03127">
    <property type="entry name" value="GAT"/>
    <property type="match status" value="1"/>
</dbReference>
<dbReference type="AlphaFoldDB" id="W3VK02"/>
<dbReference type="GO" id="GO:0005829">
    <property type="term" value="C:cytosol"/>
    <property type="evidence" value="ECO:0007669"/>
    <property type="project" value="GOC"/>
</dbReference>
<dbReference type="GO" id="GO:0006896">
    <property type="term" value="P:Golgi to vacuole transport"/>
    <property type="evidence" value="ECO:0007669"/>
    <property type="project" value="UniProtKB-ARBA"/>
</dbReference>
<dbReference type="FunFam" id="1.25.40.90:FF:000008">
    <property type="entry name" value="VHS domain protein"/>
    <property type="match status" value="1"/>
</dbReference>
<dbReference type="PANTHER" id="PTHR47180:SF1">
    <property type="entry name" value="ADP-RIBOSYLATION FACTOR-BINDING PROTEIN GGA1-RELATED"/>
    <property type="match status" value="1"/>
</dbReference>
<dbReference type="GO" id="GO:0006895">
    <property type="term" value="P:Golgi to endosome transport"/>
    <property type="evidence" value="ECO:0007669"/>
    <property type="project" value="TreeGrafter"/>
</dbReference>
<dbReference type="InterPro" id="IPR038425">
    <property type="entry name" value="GAT_sf"/>
</dbReference>
<proteinExistence type="predicted"/>
<dbReference type="GO" id="GO:0043130">
    <property type="term" value="F:ubiquitin binding"/>
    <property type="evidence" value="ECO:0007669"/>
    <property type="project" value="InterPro"/>
</dbReference>
<feature type="region of interest" description="Disordered" evidence="6">
    <location>
        <begin position="504"/>
        <end position="621"/>
    </location>
</feature>
<comment type="function">
    <text evidence="5">May play a role in the regulation of membrane traffic through the trans-Golgi network.</text>
</comment>
<keyword evidence="4" id="KW-0333">Golgi apparatus</keyword>
<keyword evidence="10" id="KW-1185">Reference proteome</keyword>
<dbReference type="SMART" id="SM00288">
    <property type="entry name" value="VHS"/>
    <property type="match status" value="1"/>
</dbReference>
<feature type="compositionally biased region" description="Low complexity" evidence="6">
    <location>
        <begin position="590"/>
        <end position="607"/>
    </location>
</feature>
<dbReference type="CDD" id="cd14235">
    <property type="entry name" value="GAT_GGA_fungi"/>
    <property type="match status" value="1"/>
</dbReference>
<dbReference type="FunFam" id="1.20.58.160:FF:000005">
    <property type="entry name" value="Unplaced genomic scaffold supercont1.2, whole genome shotgun sequence"/>
    <property type="match status" value="1"/>
</dbReference>
<feature type="compositionally biased region" description="Low complexity" evidence="6">
    <location>
        <begin position="58"/>
        <end position="72"/>
    </location>
</feature>
<dbReference type="PROSITE" id="PS50179">
    <property type="entry name" value="VHS"/>
    <property type="match status" value="1"/>
</dbReference>
<dbReference type="EMBL" id="AWNI01000022">
    <property type="protein sequence ID" value="ETS61137.1"/>
    <property type="molecule type" value="Genomic_DNA"/>
</dbReference>
<accession>W3VK02</accession>
<evidence type="ECO:0000313" key="9">
    <source>
        <dbReference type="EMBL" id="ETS61137.1"/>
    </source>
</evidence>
<dbReference type="CDD" id="cd16998">
    <property type="entry name" value="VHS_GGA_fungi"/>
    <property type="match status" value="1"/>
</dbReference>
<dbReference type="Proteomes" id="UP000019462">
    <property type="component" value="Unassembled WGS sequence"/>
</dbReference>
<comment type="caution">
    <text evidence="9">The sequence shown here is derived from an EMBL/GenBank/DDBJ whole genome shotgun (WGS) entry which is preliminary data.</text>
</comment>
<dbReference type="Pfam" id="PF00790">
    <property type="entry name" value="VHS"/>
    <property type="match status" value="1"/>
</dbReference>
<dbReference type="PROSITE" id="PS50909">
    <property type="entry name" value="GAT"/>
    <property type="match status" value="1"/>
</dbReference>
<dbReference type="GO" id="GO:0035091">
    <property type="term" value="F:phosphatidylinositol binding"/>
    <property type="evidence" value="ECO:0007669"/>
    <property type="project" value="InterPro"/>
</dbReference>
<feature type="domain" description="VHS" evidence="7">
    <location>
        <begin position="144"/>
        <end position="280"/>
    </location>
</feature>
<dbReference type="SUPFAM" id="SSF48464">
    <property type="entry name" value="ENTH/VHS domain"/>
    <property type="match status" value="1"/>
</dbReference>
<dbReference type="InterPro" id="IPR004152">
    <property type="entry name" value="GAT_dom"/>
</dbReference>
<evidence type="ECO:0008006" key="11">
    <source>
        <dbReference type="Google" id="ProtNLM"/>
    </source>
</evidence>
<keyword evidence="2" id="KW-0813">Transport</keyword>
<evidence type="ECO:0000256" key="1">
    <source>
        <dbReference type="ARBA" id="ARBA00004601"/>
    </source>
</evidence>
<evidence type="ECO:0000256" key="2">
    <source>
        <dbReference type="ARBA" id="ARBA00022448"/>
    </source>
</evidence>
<evidence type="ECO:0000256" key="3">
    <source>
        <dbReference type="ARBA" id="ARBA00022927"/>
    </source>
</evidence>
<keyword evidence="3" id="KW-0653">Protein transport</keyword>